<feature type="region of interest" description="Disordered" evidence="7">
    <location>
        <begin position="1006"/>
        <end position="1118"/>
    </location>
</feature>
<feature type="compositionally biased region" description="Basic residues" evidence="7">
    <location>
        <begin position="1059"/>
        <end position="1071"/>
    </location>
</feature>
<dbReference type="InterPro" id="IPR050951">
    <property type="entry name" value="Retrovirus_Pol_polyprotein"/>
</dbReference>
<evidence type="ECO:0000256" key="4">
    <source>
        <dbReference type="ARBA" id="ARBA00022759"/>
    </source>
</evidence>
<evidence type="ECO:0000313" key="12">
    <source>
        <dbReference type="Proteomes" id="UP000655225"/>
    </source>
</evidence>
<dbReference type="CDD" id="cd00303">
    <property type="entry name" value="retropepsin_like"/>
    <property type="match status" value="1"/>
</dbReference>
<evidence type="ECO:0000256" key="1">
    <source>
        <dbReference type="ARBA" id="ARBA00022679"/>
    </source>
</evidence>
<accession>A0A835DRS2</accession>
<dbReference type="CDD" id="cd12288">
    <property type="entry name" value="RRM_La_like_plant"/>
    <property type="match status" value="1"/>
</dbReference>
<dbReference type="InterPro" id="IPR005162">
    <property type="entry name" value="Retrotrans_gag_dom"/>
</dbReference>
<evidence type="ECO:0000256" key="6">
    <source>
        <dbReference type="PROSITE-ProRule" id="PRU00332"/>
    </source>
</evidence>
<dbReference type="AlphaFoldDB" id="A0A835DRS2"/>
<dbReference type="OrthoDB" id="435402at2759"/>
<dbReference type="Gene3D" id="2.40.70.10">
    <property type="entry name" value="Acid Proteases"/>
    <property type="match status" value="1"/>
</dbReference>
<keyword evidence="4" id="KW-0378">Hydrolase</keyword>
<feature type="compositionally biased region" description="Basic and acidic residues" evidence="7">
    <location>
        <begin position="1049"/>
        <end position="1058"/>
    </location>
</feature>
<dbReference type="PANTHER" id="PTHR37984:SF5">
    <property type="entry name" value="PROTEIN NYNRIN-LIKE"/>
    <property type="match status" value="1"/>
</dbReference>
<dbReference type="PROSITE" id="PS50102">
    <property type="entry name" value="RRM"/>
    <property type="match status" value="1"/>
</dbReference>
<dbReference type="SMART" id="SM00715">
    <property type="entry name" value="LA"/>
    <property type="match status" value="1"/>
</dbReference>
<feature type="domain" description="RRM" evidence="8">
    <location>
        <begin position="908"/>
        <end position="1000"/>
    </location>
</feature>
<name>A0A835DRS2_TETSI</name>
<dbReference type="InterPro" id="IPR036390">
    <property type="entry name" value="WH_DNA-bd_sf"/>
</dbReference>
<dbReference type="PROSITE" id="PS50994">
    <property type="entry name" value="INTEGRASE"/>
    <property type="match status" value="1"/>
</dbReference>
<evidence type="ECO:0000256" key="7">
    <source>
        <dbReference type="SAM" id="MobiDB-lite"/>
    </source>
</evidence>
<dbReference type="PROSITE" id="PS50961">
    <property type="entry name" value="HTH_LA"/>
    <property type="match status" value="1"/>
</dbReference>
<feature type="region of interest" description="Disordered" evidence="7">
    <location>
        <begin position="242"/>
        <end position="267"/>
    </location>
</feature>
<dbReference type="SUPFAM" id="SSF54928">
    <property type="entry name" value="RNA-binding domain, RBD"/>
    <property type="match status" value="1"/>
</dbReference>
<dbReference type="InterPro" id="IPR000504">
    <property type="entry name" value="RRM_dom"/>
</dbReference>
<dbReference type="Pfam" id="PF05383">
    <property type="entry name" value="La"/>
    <property type="match status" value="1"/>
</dbReference>
<comment type="caution">
    <text evidence="11">The sequence shown here is derived from an EMBL/GenBank/DDBJ whole genome shotgun (WGS) entry which is preliminary data.</text>
</comment>
<organism evidence="11 12">
    <name type="scientific">Tetracentron sinense</name>
    <name type="common">Spur-leaf</name>
    <dbReference type="NCBI Taxonomy" id="13715"/>
    <lineage>
        <taxon>Eukaryota</taxon>
        <taxon>Viridiplantae</taxon>
        <taxon>Streptophyta</taxon>
        <taxon>Embryophyta</taxon>
        <taxon>Tracheophyta</taxon>
        <taxon>Spermatophyta</taxon>
        <taxon>Magnoliopsida</taxon>
        <taxon>Trochodendrales</taxon>
        <taxon>Trochodendraceae</taxon>
        <taxon>Tetracentron</taxon>
    </lineage>
</organism>
<dbReference type="InterPro" id="IPR021109">
    <property type="entry name" value="Peptidase_aspartic_dom_sf"/>
</dbReference>
<evidence type="ECO:0000259" key="9">
    <source>
        <dbReference type="PROSITE" id="PS50961"/>
    </source>
</evidence>
<keyword evidence="1" id="KW-0808">Transferase</keyword>
<dbReference type="GO" id="GO:0004519">
    <property type="term" value="F:endonuclease activity"/>
    <property type="evidence" value="ECO:0007669"/>
    <property type="project" value="UniProtKB-KW"/>
</dbReference>
<dbReference type="SUPFAM" id="SSF50630">
    <property type="entry name" value="Acid proteases"/>
    <property type="match status" value="1"/>
</dbReference>
<dbReference type="InterPro" id="IPR001584">
    <property type="entry name" value="Integrase_cat-core"/>
</dbReference>
<dbReference type="GO" id="GO:0003723">
    <property type="term" value="F:RNA binding"/>
    <property type="evidence" value="ECO:0007669"/>
    <property type="project" value="UniProtKB-UniRule"/>
</dbReference>
<evidence type="ECO:0000256" key="2">
    <source>
        <dbReference type="ARBA" id="ARBA00022695"/>
    </source>
</evidence>
<feature type="domain" description="HTH La-type RNA-binding" evidence="9">
    <location>
        <begin position="798"/>
        <end position="901"/>
    </location>
</feature>
<dbReference type="Gene3D" id="3.30.70.330">
    <property type="match status" value="1"/>
</dbReference>
<proteinExistence type="predicted"/>
<dbReference type="Pfam" id="PF00076">
    <property type="entry name" value="RRM_1"/>
    <property type="match status" value="1"/>
</dbReference>
<feature type="compositionally biased region" description="Basic and acidic residues" evidence="7">
    <location>
        <begin position="1030"/>
        <end position="1043"/>
    </location>
</feature>
<dbReference type="InterPro" id="IPR035979">
    <property type="entry name" value="RBD_domain_sf"/>
</dbReference>
<keyword evidence="5 6" id="KW-0694">RNA-binding</keyword>
<dbReference type="Proteomes" id="UP000655225">
    <property type="component" value="Unassembled WGS sequence"/>
</dbReference>
<evidence type="ECO:0000313" key="11">
    <source>
        <dbReference type="EMBL" id="KAF8413581.1"/>
    </source>
</evidence>
<dbReference type="InterPro" id="IPR036388">
    <property type="entry name" value="WH-like_DNA-bd_sf"/>
</dbReference>
<dbReference type="GO" id="GO:0015074">
    <property type="term" value="P:DNA integration"/>
    <property type="evidence" value="ECO:0007669"/>
    <property type="project" value="InterPro"/>
</dbReference>
<keyword evidence="2" id="KW-0548">Nucleotidyltransferase</keyword>
<reference evidence="11 12" key="1">
    <citation type="submission" date="2020-04" db="EMBL/GenBank/DDBJ databases">
        <title>Plant Genome Project.</title>
        <authorList>
            <person name="Zhang R.-G."/>
        </authorList>
    </citation>
    <scope>NUCLEOTIDE SEQUENCE [LARGE SCALE GENOMIC DNA]</scope>
    <source>
        <strain evidence="11">YNK0</strain>
        <tissue evidence="11">Leaf</tissue>
    </source>
</reference>
<sequence length="1118" mass="126590">MDASHVRLARTRDVSLLIKWIRGGSTREQEKKKGREGFSTPLRLLLFLLVFAEMEGEGITSGSLSPPDAEISSVGSPEITCTQEASPPFTEIQSSSETVAPTEDLRDKIIRQWEVTASSRSRVYNGKALPWYTWMKNSVALTSWDAFAWSLEIRFGPTEYDDPVDALTKLRQTSTVDDYQTRFETLANRTDGLNEPFMVSCFLSDLKDDIRFSVKMFKPSTLSSTFGLARIQEEKINSRRKPLRNDMDRPIPNPNSSTTVTRKPSPPFIHRLTQTEMKERRDQDLCYNCKEKWAPGHHCKAQKLYLLDGVSNGEIIPEDDERDTNEDTHVEAKLEDQPEISLHALAGAPSPQMMRLKGSIQKLPVVVLINSRSTHNFLDPMIAKKNELNILPNGRFEVMVANGEKLVGQGRCDGIPLTLHGRTITIDFYLLSLEGCDVVLGAHWLRTLGPIIWDFSNLSMKFNLNGEPCHILGESTSELAVIDEGKIKKTLRSDKKDKKGYNFTVEYKHGRENKVADALSRRVDAGNLMGISQPIISWFEDIKANYKEDPEIQQVVARFHKGELDLALYTRHNDLLFYKGRFYLSSHSSLLLKVLQYLHESPNGGHSGLPLSQGKNNMMVVIDRLSKYAHFIPISHPYTASTIVGLFVDHIFKLHGMPLSIVSDRDPTFLRSFWKEFFKLRGTQLNYSSAYHHQSDGQSEIVNRCLKNFLRCFVGSKPKEWLKWISLAEWWYNTNSHSSTGMSPHEVVYGIPPRLMRYVARTTQVQAVDEALRDRDQIMKILRDNLVAAQDRMKRMADLHRSEREFSVGDWVEYYFSDENLPTDNFLMKYVKKNKDGFATPQVHDILLLAVPVAVIASFRKIRKLGQDNSLIVAALKESSHLVVSPDGKKVRRIHPLALTEVKDPKSRTVLVENLPEDHSTENIQKIFGNAGKVKNICIRDPHAIEESSKSSKAEKLFSGKMHALVEYETVEEAEKAVATLNDEENWRSGMRVGLLLKRMGKYGITKRGSKESTASEKNNNVPASDATGDDQKLKSNEHHDETREEVEGERPLNERNGWRGRSRGRSRGQKQHYIIGQGHGTVSGIGIEGQKPPPGPRMPDGTRGFTMGRGRPPVSNQ</sequence>
<dbReference type="SMART" id="SM00360">
    <property type="entry name" value="RRM"/>
    <property type="match status" value="1"/>
</dbReference>
<dbReference type="InterPro" id="IPR036397">
    <property type="entry name" value="RNaseH_sf"/>
</dbReference>
<evidence type="ECO:0000256" key="5">
    <source>
        <dbReference type="ARBA" id="ARBA00022884"/>
    </source>
</evidence>
<evidence type="ECO:0000256" key="3">
    <source>
        <dbReference type="ARBA" id="ARBA00022722"/>
    </source>
</evidence>
<dbReference type="InterPro" id="IPR012677">
    <property type="entry name" value="Nucleotide-bd_a/b_plait_sf"/>
</dbReference>
<dbReference type="SUPFAM" id="SSF53098">
    <property type="entry name" value="Ribonuclease H-like"/>
    <property type="match status" value="1"/>
</dbReference>
<dbReference type="Gene3D" id="1.10.10.10">
    <property type="entry name" value="Winged helix-like DNA-binding domain superfamily/Winged helix DNA-binding domain"/>
    <property type="match status" value="1"/>
</dbReference>
<dbReference type="InterPro" id="IPR034878">
    <property type="entry name" value="La-rel_plant_RRM"/>
</dbReference>
<dbReference type="InterPro" id="IPR012337">
    <property type="entry name" value="RNaseH-like_sf"/>
</dbReference>
<dbReference type="EMBL" id="JABCRI010000001">
    <property type="protein sequence ID" value="KAF8413581.1"/>
    <property type="molecule type" value="Genomic_DNA"/>
</dbReference>
<dbReference type="InterPro" id="IPR006630">
    <property type="entry name" value="La_HTH"/>
</dbReference>
<dbReference type="PANTHER" id="PTHR37984">
    <property type="entry name" value="PROTEIN CBG26694"/>
    <property type="match status" value="1"/>
</dbReference>
<dbReference type="SUPFAM" id="SSF46785">
    <property type="entry name" value="Winged helix' DNA-binding domain"/>
    <property type="match status" value="1"/>
</dbReference>
<evidence type="ECO:0000259" key="8">
    <source>
        <dbReference type="PROSITE" id="PS50102"/>
    </source>
</evidence>
<feature type="compositionally biased region" description="Gly residues" evidence="7">
    <location>
        <begin position="1078"/>
        <end position="1088"/>
    </location>
</feature>
<evidence type="ECO:0000259" key="10">
    <source>
        <dbReference type="PROSITE" id="PS50994"/>
    </source>
</evidence>
<gene>
    <name evidence="11" type="ORF">HHK36_001572</name>
</gene>
<keyword evidence="12" id="KW-1185">Reference proteome</keyword>
<keyword evidence="4" id="KW-0255">Endonuclease</keyword>
<dbReference type="Pfam" id="PF03732">
    <property type="entry name" value="Retrotrans_gag"/>
    <property type="match status" value="1"/>
</dbReference>
<dbReference type="Gene3D" id="3.30.420.10">
    <property type="entry name" value="Ribonuclease H-like superfamily/Ribonuclease H"/>
    <property type="match status" value="1"/>
</dbReference>
<feature type="domain" description="Integrase catalytic" evidence="10">
    <location>
        <begin position="598"/>
        <end position="752"/>
    </location>
</feature>
<dbReference type="Pfam" id="PF08284">
    <property type="entry name" value="RVP_2"/>
    <property type="match status" value="1"/>
</dbReference>
<keyword evidence="3" id="KW-0540">Nuclease</keyword>
<dbReference type="GO" id="GO:0016779">
    <property type="term" value="F:nucleotidyltransferase activity"/>
    <property type="evidence" value="ECO:0007669"/>
    <property type="project" value="UniProtKB-KW"/>
</dbReference>
<protein>
    <submittedName>
        <fullName evidence="11">Uncharacterized protein</fullName>
    </submittedName>
</protein>